<dbReference type="SUPFAM" id="SSF88946">
    <property type="entry name" value="Sigma2 domain of RNA polymerase sigma factors"/>
    <property type="match status" value="1"/>
</dbReference>
<dbReference type="EMBL" id="QZVT01000008">
    <property type="protein sequence ID" value="RJT77797.1"/>
    <property type="molecule type" value="Genomic_DNA"/>
</dbReference>
<feature type="domain" description="RNA polymerase sigma-70 region 2" evidence="7">
    <location>
        <begin position="31"/>
        <end position="97"/>
    </location>
</feature>
<dbReference type="Pfam" id="PF08281">
    <property type="entry name" value="Sigma70_r4_2"/>
    <property type="match status" value="1"/>
</dbReference>
<evidence type="ECO:0000259" key="7">
    <source>
        <dbReference type="Pfam" id="PF04542"/>
    </source>
</evidence>
<feature type="domain" description="RNA polymerase sigma factor 70 region 4 type 2" evidence="8">
    <location>
        <begin position="152"/>
        <end position="204"/>
    </location>
</feature>
<dbReference type="InterPro" id="IPR032710">
    <property type="entry name" value="NTF2-like_dom_sf"/>
</dbReference>
<dbReference type="InterPro" id="IPR013324">
    <property type="entry name" value="RNA_pol_sigma_r3/r4-like"/>
</dbReference>
<dbReference type="Gene3D" id="1.10.1740.10">
    <property type="match status" value="1"/>
</dbReference>
<dbReference type="PANTHER" id="PTHR43133:SF65">
    <property type="entry name" value="ECF RNA POLYMERASE SIGMA FACTOR SIGG"/>
    <property type="match status" value="1"/>
</dbReference>
<keyword evidence="4" id="KW-0731">Sigma factor</keyword>
<dbReference type="OrthoDB" id="7376212at2"/>
<dbReference type="InterPro" id="IPR014305">
    <property type="entry name" value="RNA_pol_sigma-G_actinobac"/>
</dbReference>
<proteinExistence type="inferred from homology"/>
<evidence type="ECO:0000313" key="10">
    <source>
        <dbReference type="Proteomes" id="UP000272560"/>
    </source>
</evidence>
<dbReference type="NCBIfam" id="NF006089">
    <property type="entry name" value="PRK08241.1"/>
    <property type="match status" value="1"/>
</dbReference>
<dbReference type="PANTHER" id="PTHR43133">
    <property type="entry name" value="RNA POLYMERASE ECF-TYPE SIGMA FACTO"/>
    <property type="match status" value="1"/>
</dbReference>
<keyword evidence="5" id="KW-0804">Transcription</keyword>
<dbReference type="RefSeq" id="WP_120149814.1">
    <property type="nucleotide sequence ID" value="NZ_QZVT01000008.1"/>
</dbReference>
<evidence type="ECO:0000256" key="6">
    <source>
        <dbReference type="SAM" id="MobiDB-lite"/>
    </source>
</evidence>
<comment type="caution">
    <text evidence="9">The sequence shown here is derived from an EMBL/GenBank/DDBJ whole genome shotgun (WGS) entry which is preliminary data.</text>
</comment>
<feature type="compositionally biased region" description="Basic and acidic residues" evidence="6">
    <location>
        <begin position="8"/>
        <end position="21"/>
    </location>
</feature>
<dbReference type="InterPro" id="IPR039425">
    <property type="entry name" value="RNA_pol_sigma-70-like"/>
</dbReference>
<dbReference type="InterPro" id="IPR014284">
    <property type="entry name" value="RNA_pol_sigma-70_dom"/>
</dbReference>
<organism evidence="9 10">
    <name type="scientific">Arthrobacter cheniae</name>
    <dbReference type="NCBI Taxonomy" id="1258888"/>
    <lineage>
        <taxon>Bacteria</taxon>
        <taxon>Bacillati</taxon>
        <taxon>Actinomycetota</taxon>
        <taxon>Actinomycetes</taxon>
        <taxon>Micrococcales</taxon>
        <taxon>Micrococcaceae</taxon>
        <taxon>Arthrobacter</taxon>
    </lineage>
</organism>
<evidence type="ECO:0000256" key="2">
    <source>
        <dbReference type="ARBA" id="ARBA00011344"/>
    </source>
</evidence>
<evidence type="ECO:0000256" key="4">
    <source>
        <dbReference type="ARBA" id="ARBA00023082"/>
    </source>
</evidence>
<evidence type="ECO:0000256" key="3">
    <source>
        <dbReference type="ARBA" id="ARBA00023015"/>
    </source>
</evidence>
<dbReference type="AlphaFoldDB" id="A0A3A5M3B7"/>
<evidence type="ECO:0000259" key="8">
    <source>
        <dbReference type="Pfam" id="PF08281"/>
    </source>
</evidence>
<accession>A0A3A5M3B7</accession>
<reference evidence="9 10" key="1">
    <citation type="submission" date="2018-09" db="EMBL/GenBank/DDBJ databases">
        <title>Novel species of Arthrobacter.</title>
        <authorList>
            <person name="Liu Q."/>
            <person name="Xin Y.-H."/>
        </authorList>
    </citation>
    <scope>NUCLEOTIDE SEQUENCE [LARGE SCALE GENOMIC DNA]</scope>
    <source>
        <strain evidence="9 10">Hz2</strain>
    </source>
</reference>
<dbReference type="InterPro" id="IPR013325">
    <property type="entry name" value="RNA_pol_sigma_r2"/>
</dbReference>
<dbReference type="Gene3D" id="1.10.10.10">
    <property type="entry name" value="Winged helix-like DNA-binding domain superfamily/Winged helix DNA-binding domain"/>
    <property type="match status" value="1"/>
</dbReference>
<dbReference type="NCBIfam" id="TIGR02960">
    <property type="entry name" value="SigX5"/>
    <property type="match status" value="1"/>
</dbReference>
<evidence type="ECO:0000256" key="1">
    <source>
        <dbReference type="ARBA" id="ARBA00010641"/>
    </source>
</evidence>
<dbReference type="InterPro" id="IPR013249">
    <property type="entry name" value="RNA_pol_sigma70_r4_t2"/>
</dbReference>
<dbReference type="GO" id="GO:0003677">
    <property type="term" value="F:DNA binding"/>
    <property type="evidence" value="ECO:0007669"/>
    <property type="project" value="InterPro"/>
</dbReference>
<dbReference type="SUPFAM" id="SSF88659">
    <property type="entry name" value="Sigma3 and sigma4 domains of RNA polymerase sigma factors"/>
    <property type="match status" value="1"/>
</dbReference>
<dbReference type="InterPro" id="IPR007627">
    <property type="entry name" value="RNA_pol_sigma70_r2"/>
</dbReference>
<comment type="subunit">
    <text evidence="2">Interacts transiently with the RNA polymerase catalytic core formed by RpoA, RpoB, RpoC and RpoZ (2 alpha, 1 beta, 1 beta' and 1 omega subunit) to form the RNA polymerase holoenzyme that can initiate transcription.</text>
</comment>
<dbReference type="GO" id="GO:0016987">
    <property type="term" value="F:sigma factor activity"/>
    <property type="evidence" value="ECO:0007669"/>
    <property type="project" value="UniProtKB-KW"/>
</dbReference>
<keyword evidence="3" id="KW-0805">Transcription regulation</keyword>
<dbReference type="Proteomes" id="UP000272560">
    <property type="component" value="Unassembled WGS sequence"/>
</dbReference>
<dbReference type="SUPFAM" id="SSF54427">
    <property type="entry name" value="NTF2-like"/>
    <property type="match status" value="1"/>
</dbReference>
<dbReference type="InterPro" id="IPR036388">
    <property type="entry name" value="WH-like_DNA-bd_sf"/>
</dbReference>
<gene>
    <name evidence="9" type="ORF">D6T63_14720</name>
</gene>
<protein>
    <submittedName>
        <fullName evidence="9">Sigma-70 family RNA polymerase sigma factor</fullName>
    </submittedName>
</protein>
<sequence>MQPASATTREKTPPGSDHDQMPDTAPFEQLLEASRRELTGYCYRMLGAASEAEDAVQETMIKAWSARETFAGQSSLRTWLFRIAHNVCVDMLRSPQRRARPMDLGPSTRTAAAVLGAPLTEATFVQPIPDDRVIDTSGDPAVVAEARDTIRLAFIAALQYLPPLQRSALILCEVLRWSAAEVATLLEVTTASINSALQRARRTMAGHQPSAHMPLEDPAHKDLLARYMRAFEAYDMEVLVSLLRDDVVLSMPPFDLWLSGPADVRAWFVGEGSVCEGGRLIPIDVNGSGGFANYHLVEPGLWKPFALQVIETDGEHIVGHHNFLYPDMFEAFGLPIVIDERRTIDASAG</sequence>
<dbReference type="NCBIfam" id="TIGR02937">
    <property type="entry name" value="sigma70-ECF"/>
    <property type="match status" value="1"/>
</dbReference>
<feature type="region of interest" description="Disordered" evidence="6">
    <location>
        <begin position="1"/>
        <end position="23"/>
    </location>
</feature>
<evidence type="ECO:0000256" key="5">
    <source>
        <dbReference type="ARBA" id="ARBA00023163"/>
    </source>
</evidence>
<dbReference type="GO" id="GO:0006352">
    <property type="term" value="P:DNA-templated transcription initiation"/>
    <property type="evidence" value="ECO:0007669"/>
    <property type="project" value="InterPro"/>
</dbReference>
<evidence type="ECO:0000313" key="9">
    <source>
        <dbReference type="EMBL" id="RJT77797.1"/>
    </source>
</evidence>
<dbReference type="Pfam" id="PF04542">
    <property type="entry name" value="Sigma70_r2"/>
    <property type="match status" value="1"/>
</dbReference>
<keyword evidence="10" id="KW-1185">Reference proteome</keyword>
<dbReference type="Gene3D" id="3.10.450.50">
    <property type="match status" value="1"/>
</dbReference>
<comment type="similarity">
    <text evidence="1">Belongs to the sigma-70 factor family. ECF subfamily.</text>
</comment>
<name>A0A3A5M3B7_9MICC</name>